<dbReference type="OrthoDB" id="1489309at2"/>
<sequence length="656" mass="75804">MRHLFFCIGFLTCFALSSYAQFNTRGISGGGGGGGMRRDTTSHQHDPDTLTLRYKYLGEPTDFKLDSSINDFQKKFLGIPANYYTLGNLGNAAKNILFTPRMTGGFDAGFHAYDVYSHDHSDAKFFNTNRPYSELTYLIGSKQEQVIGLSHTQNRTEKFNFYFDYQKVNAPGYYRNQNTNHDTYTFTARYNTPNKRYNANLSYYLNKINGGENGGIVSTSYLSDPDYKQTRTIPTNLGGANIQSSSFFNSTIPTKSQYQEASILYQHSYDWGKGDTIHINDTTDYWRYQPRFRIQHTFSYTQNTYGFQDASPDTTFYINHYGFKPSTAAGDTLRTKQTWKIMSNDVSLISFPQLGNLGHFLKVGATIDNIDGKMTDAIAQFYNFRLHGEYRNKTRNQKWDLQAMGEFYLLGANRGDYNVSGRLSRYLNERLGNISIMAKNVNQTPSYVYQFFSVNQAYWLNSSLNKENITQLQFAASNAKLRYSLYVNYFIYNNFTYFRDYQHSAQVNGIFNVLQVYVNKHFKVKSFNWMAEVAFQQIHGSSPVQLPTIWTRHRVGYDGTLYKNLNLFTGLEIKYNTAYYADDYSPLFGQFIYQDTLKISNKPDVAAFVNFRVKSFTAFVRGENLNALIWNPNMNGPLYPGNKFQFRLGIRWWFVN</sequence>
<evidence type="ECO:0000313" key="2">
    <source>
        <dbReference type="EMBL" id="RAI99421.1"/>
    </source>
</evidence>
<accession>A0A327Q6N5</accession>
<dbReference type="Pfam" id="PF14121">
    <property type="entry name" value="Porin_10"/>
    <property type="match status" value="1"/>
</dbReference>
<dbReference type="InterPro" id="IPR025631">
    <property type="entry name" value="Porin_10"/>
</dbReference>
<reference evidence="2 3" key="1">
    <citation type="submission" date="2018-06" db="EMBL/GenBank/DDBJ databases">
        <title>Genomic Encyclopedia of Archaeal and Bacterial Type Strains, Phase II (KMG-II): from individual species to whole genera.</title>
        <authorList>
            <person name="Goeker M."/>
        </authorList>
    </citation>
    <scope>NUCLEOTIDE SEQUENCE [LARGE SCALE GENOMIC DNA]</scope>
    <source>
        <strain evidence="2 3">DSM 23857</strain>
    </source>
</reference>
<feature type="chain" id="PRO_5016326173" evidence="1">
    <location>
        <begin position="23"/>
        <end position="656"/>
    </location>
</feature>
<keyword evidence="3" id="KW-1185">Reference proteome</keyword>
<proteinExistence type="predicted"/>
<keyword evidence="1" id="KW-0732">Signal</keyword>
<gene>
    <name evidence="2" type="ORF">LX64_04555</name>
</gene>
<dbReference type="RefSeq" id="WP_111599943.1">
    <property type="nucleotide sequence ID" value="NZ_QLLL01000010.1"/>
</dbReference>
<comment type="caution">
    <text evidence="2">The sequence shown here is derived from an EMBL/GenBank/DDBJ whole genome shotgun (WGS) entry which is preliminary data.</text>
</comment>
<protein>
    <submittedName>
        <fullName evidence="2">Putative beta-barrel porin</fullName>
    </submittedName>
</protein>
<name>A0A327Q6N5_9BACT</name>
<dbReference type="Proteomes" id="UP000249547">
    <property type="component" value="Unassembled WGS sequence"/>
</dbReference>
<dbReference type="EMBL" id="QLLL01000010">
    <property type="protein sequence ID" value="RAI99421.1"/>
    <property type="molecule type" value="Genomic_DNA"/>
</dbReference>
<evidence type="ECO:0000313" key="3">
    <source>
        <dbReference type="Proteomes" id="UP000249547"/>
    </source>
</evidence>
<feature type="signal peptide" evidence="1">
    <location>
        <begin position="1"/>
        <end position="22"/>
    </location>
</feature>
<dbReference type="AlphaFoldDB" id="A0A327Q6N5"/>
<organism evidence="2 3">
    <name type="scientific">Chitinophaga skermanii</name>
    <dbReference type="NCBI Taxonomy" id="331697"/>
    <lineage>
        <taxon>Bacteria</taxon>
        <taxon>Pseudomonadati</taxon>
        <taxon>Bacteroidota</taxon>
        <taxon>Chitinophagia</taxon>
        <taxon>Chitinophagales</taxon>
        <taxon>Chitinophagaceae</taxon>
        <taxon>Chitinophaga</taxon>
    </lineage>
</organism>
<evidence type="ECO:0000256" key="1">
    <source>
        <dbReference type="SAM" id="SignalP"/>
    </source>
</evidence>